<dbReference type="InterPro" id="IPR036390">
    <property type="entry name" value="WH_DNA-bd_sf"/>
</dbReference>
<proteinExistence type="inferred from homology"/>
<comment type="similarity">
    <text evidence="1">Belongs to the LysR transcriptional regulatory family.</text>
</comment>
<protein>
    <submittedName>
        <fullName evidence="6">Transcriptional regulator CysB</fullName>
    </submittedName>
</protein>
<evidence type="ECO:0000256" key="4">
    <source>
        <dbReference type="ARBA" id="ARBA00023163"/>
    </source>
</evidence>
<dbReference type="EMBL" id="PGCP01000019">
    <property type="protein sequence ID" value="PJC92777.1"/>
    <property type="molecule type" value="Genomic_DNA"/>
</dbReference>
<evidence type="ECO:0000259" key="5">
    <source>
        <dbReference type="PROSITE" id="PS50931"/>
    </source>
</evidence>
<dbReference type="PRINTS" id="PR00039">
    <property type="entry name" value="HTHLYSR"/>
</dbReference>
<dbReference type="Proteomes" id="UP000232060">
    <property type="component" value="Unassembled WGS sequence"/>
</dbReference>
<dbReference type="PANTHER" id="PTHR30126:SF6">
    <property type="entry name" value="HTH-TYPE TRANSCRIPTIONAL REGULATOR CYSB-RELATED"/>
    <property type="match status" value="1"/>
</dbReference>
<feature type="domain" description="HTH lysR-type" evidence="5">
    <location>
        <begin position="1"/>
        <end position="59"/>
    </location>
</feature>
<dbReference type="GO" id="GO:0000976">
    <property type="term" value="F:transcription cis-regulatory region binding"/>
    <property type="evidence" value="ECO:0007669"/>
    <property type="project" value="TreeGrafter"/>
</dbReference>
<gene>
    <name evidence="6" type="primary">cysB</name>
    <name evidence="6" type="ORF">CUC44_13045</name>
</gene>
<evidence type="ECO:0000256" key="2">
    <source>
        <dbReference type="ARBA" id="ARBA00023015"/>
    </source>
</evidence>
<dbReference type="SUPFAM" id="SSF46785">
    <property type="entry name" value="Winged helix' DNA-binding domain"/>
    <property type="match status" value="1"/>
</dbReference>
<dbReference type="InterPro" id="IPR036388">
    <property type="entry name" value="WH-like_DNA-bd_sf"/>
</dbReference>
<dbReference type="OrthoDB" id="5297026at2"/>
<evidence type="ECO:0000256" key="3">
    <source>
        <dbReference type="ARBA" id="ARBA00023125"/>
    </source>
</evidence>
<dbReference type="InterPro" id="IPR005119">
    <property type="entry name" value="LysR_subst-bd"/>
</dbReference>
<keyword evidence="2" id="KW-0805">Transcription regulation</keyword>
<dbReference type="Gene3D" id="3.40.190.10">
    <property type="entry name" value="Periplasmic binding protein-like II"/>
    <property type="match status" value="2"/>
</dbReference>
<evidence type="ECO:0000313" key="6">
    <source>
        <dbReference type="EMBL" id="PJC92777.1"/>
    </source>
</evidence>
<dbReference type="PANTHER" id="PTHR30126">
    <property type="entry name" value="HTH-TYPE TRANSCRIPTIONAL REGULATOR"/>
    <property type="match status" value="1"/>
</dbReference>
<dbReference type="GO" id="GO:0019344">
    <property type="term" value="P:cysteine biosynthetic process"/>
    <property type="evidence" value="ECO:0007669"/>
    <property type="project" value="TreeGrafter"/>
</dbReference>
<dbReference type="CDD" id="cd08413">
    <property type="entry name" value="PBP2_CysB_like"/>
    <property type="match status" value="1"/>
</dbReference>
<sequence>MNIARLKNFTEIVKNNFNISATAEKLYTSQPTLSKQMKMLEDELGLALFTRKGKNLVGLTPMGEQVMELAKGVVAQVDQIGQLSSREQLATSGVLRIATTHTMARYKLPAAITAFSRRYPEVTIHLHQGAPAQLAQMVQNGDVEMAIATESMHLFDELAAVPCYRWGRSVVVPHGHPLLDCQPLSMGDLARYPLITYVFGFTGRSKMDVAFGRHGLSPRIVLTATDTDIIKHYVRLGMGVGVIATAAFDEGDKENLVALNIDHLIASSVAHVCLRRHAHLRDYMYDFIHLFAPHVSRETVQLSLLNQPQATQLATLPWL</sequence>
<dbReference type="InterPro" id="IPR037423">
    <property type="entry name" value="CysB_PBP2"/>
</dbReference>
<dbReference type="InterPro" id="IPR000847">
    <property type="entry name" value="LysR_HTH_N"/>
</dbReference>
<dbReference type="Pfam" id="PF00126">
    <property type="entry name" value="HTH_1"/>
    <property type="match status" value="1"/>
</dbReference>
<name>A0A2M8H875_9GAMM</name>
<accession>A0A2M8H875</accession>
<dbReference type="GO" id="GO:0003700">
    <property type="term" value="F:DNA-binding transcription factor activity"/>
    <property type="evidence" value="ECO:0007669"/>
    <property type="project" value="InterPro"/>
</dbReference>
<dbReference type="SUPFAM" id="SSF53850">
    <property type="entry name" value="Periplasmic binding protein-like II"/>
    <property type="match status" value="1"/>
</dbReference>
<keyword evidence="3" id="KW-0238">DNA-binding</keyword>
<dbReference type="Pfam" id="PF03466">
    <property type="entry name" value="LysR_substrate"/>
    <property type="match status" value="1"/>
</dbReference>
<dbReference type="Gene3D" id="1.10.10.10">
    <property type="entry name" value="Winged helix-like DNA-binding domain superfamily/Winged helix DNA-binding domain"/>
    <property type="match status" value="1"/>
</dbReference>
<dbReference type="AlphaFoldDB" id="A0A2M8H875"/>
<comment type="caution">
    <text evidence="6">The sequence shown here is derived from an EMBL/GenBank/DDBJ whole genome shotgun (WGS) entry which is preliminary data.</text>
</comment>
<dbReference type="PROSITE" id="PS50931">
    <property type="entry name" value="HTH_LYSR"/>
    <property type="match status" value="1"/>
</dbReference>
<evidence type="ECO:0000256" key="1">
    <source>
        <dbReference type="ARBA" id="ARBA00009437"/>
    </source>
</evidence>
<reference evidence="6 7" key="1">
    <citation type="submission" date="2017-11" db="EMBL/GenBank/DDBJ databases">
        <title>Draft genome sequence of environmental isolate Aeromonas lusitania sp. nov. MDC 2473.</title>
        <authorList>
            <person name="Colston S.M."/>
            <person name="Navarro A."/>
            <person name="Martinez-Murcia A.J."/>
            <person name="Graf J."/>
        </authorList>
    </citation>
    <scope>NUCLEOTIDE SEQUENCE [LARGE SCALE GENOMIC DNA]</scope>
    <source>
        <strain evidence="6 7">MDC 2473</strain>
    </source>
</reference>
<keyword evidence="4" id="KW-0804">Transcription</keyword>
<organism evidence="6 7">
    <name type="scientific">Aeromonas lusitana</name>
    <dbReference type="NCBI Taxonomy" id="931529"/>
    <lineage>
        <taxon>Bacteria</taxon>
        <taxon>Pseudomonadati</taxon>
        <taxon>Pseudomonadota</taxon>
        <taxon>Gammaproteobacteria</taxon>
        <taxon>Aeromonadales</taxon>
        <taxon>Aeromonadaceae</taxon>
        <taxon>Aeromonas</taxon>
    </lineage>
</organism>
<keyword evidence="7" id="KW-1185">Reference proteome</keyword>
<evidence type="ECO:0000313" key="7">
    <source>
        <dbReference type="Proteomes" id="UP000232060"/>
    </source>
</evidence>
<dbReference type="RefSeq" id="WP_100860359.1">
    <property type="nucleotide sequence ID" value="NZ_PGCP01000019.1"/>
</dbReference>